<comment type="caution">
    <text evidence="4">The sequence shown here is derived from an EMBL/GenBank/DDBJ whole genome shotgun (WGS) entry which is preliminary data.</text>
</comment>
<dbReference type="InterPro" id="IPR050863">
    <property type="entry name" value="CenT-Element_Derived"/>
</dbReference>
<dbReference type="EMBL" id="JARBHB010000003">
    <property type="protein sequence ID" value="KAJ8888559.1"/>
    <property type="molecule type" value="Genomic_DNA"/>
</dbReference>
<dbReference type="InterPro" id="IPR006600">
    <property type="entry name" value="HTH_CenpB_DNA-bd_dom"/>
</dbReference>
<evidence type="ECO:0000313" key="4">
    <source>
        <dbReference type="EMBL" id="KAJ8888559.1"/>
    </source>
</evidence>
<dbReference type="InterPro" id="IPR004875">
    <property type="entry name" value="DDE_SF_endonuclease_dom"/>
</dbReference>
<evidence type="ECO:0000256" key="2">
    <source>
        <dbReference type="ARBA" id="ARBA00023125"/>
    </source>
</evidence>
<proteinExistence type="predicted"/>
<dbReference type="PROSITE" id="PS51253">
    <property type="entry name" value="HTH_CENPB"/>
    <property type="match status" value="1"/>
</dbReference>
<evidence type="ECO:0000313" key="5">
    <source>
        <dbReference type="Proteomes" id="UP001159363"/>
    </source>
</evidence>
<dbReference type="SMART" id="SM00674">
    <property type="entry name" value="CENPB"/>
    <property type="match status" value="1"/>
</dbReference>
<dbReference type="PANTHER" id="PTHR19303">
    <property type="entry name" value="TRANSPOSON"/>
    <property type="match status" value="1"/>
</dbReference>
<dbReference type="Proteomes" id="UP001159363">
    <property type="component" value="Chromosome 3"/>
</dbReference>
<dbReference type="Gene3D" id="1.10.10.60">
    <property type="entry name" value="Homeodomain-like"/>
    <property type="match status" value="1"/>
</dbReference>
<accession>A0ABQ9HVZ7</accession>
<sequence length="403" mass="45932">MGSKRKTLDLATKYENIMKINEGNDYEDVEKALLAWFNQSRGQNVPIIGPMIQEKTNLFAIMLKVDSFKCSIGWLDHFKKQNGITWHKNVGESATDIYNADEMGLFYNLMLDRTLAVKGDNCKEGKQQRAPHCAKSAKPRSFTANIMPCCYNYNKKTWMTSDLFPKCLKAFKARVSTRNIRVVLFIDNCPVHPTVELCNTELLFMLPNTTRVLQPMDQNIIQLVKMKFSDMLVHDLVVRIDIKQPQRKWNELSAIGAIFTSWDAFVVGKPEQITENMTTTLTTLTNCLPKTTKSQPSLATKQPHLSLELLQSSSLAPRMTFSLLLPFLYPRKRGDSIATSVAYEDYLALSDKEWDEEENAVPKPSREDMLEAIEMLTNGMLHSDANSEVRTSLAHFKKWVVTS</sequence>
<name>A0ABQ9HVZ7_9NEOP</name>
<reference evidence="4 5" key="1">
    <citation type="submission" date="2023-02" db="EMBL/GenBank/DDBJ databases">
        <title>LHISI_Scaffold_Assembly.</title>
        <authorList>
            <person name="Stuart O.P."/>
            <person name="Cleave R."/>
            <person name="Magrath M.J.L."/>
            <person name="Mikheyev A.S."/>
        </authorList>
    </citation>
    <scope>NUCLEOTIDE SEQUENCE [LARGE SCALE GENOMIC DNA]</scope>
    <source>
        <strain evidence="4">Daus_M_001</strain>
        <tissue evidence="4">Leg muscle</tissue>
    </source>
</reference>
<protein>
    <recommendedName>
        <fullName evidence="3">HTH CENPB-type domain-containing protein</fullName>
    </recommendedName>
</protein>
<dbReference type="SUPFAM" id="SSF46689">
    <property type="entry name" value="Homeodomain-like"/>
    <property type="match status" value="1"/>
</dbReference>
<feature type="domain" description="HTH CENPB-type" evidence="3">
    <location>
        <begin position="17"/>
        <end position="88"/>
    </location>
</feature>
<dbReference type="Pfam" id="PF03184">
    <property type="entry name" value="DDE_1"/>
    <property type="match status" value="1"/>
</dbReference>
<dbReference type="PANTHER" id="PTHR19303:SF73">
    <property type="entry name" value="PROTEIN PDC2"/>
    <property type="match status" value="1"/>
</dbReference>
<dbReference type="InterPro" id="IPR009057">
    <property type="entry name" value="Homeodomain-like_sf"/>
</dbReference>
<keyword evidence="2" id="KW-0238">DNA-binding</keyword>
<evidence type="ECO:0000259" key="3">
    <source>
        <dbReference type="PROSITE" id="PS51253"/>
    </source>
</evidence>
<keyword evidence="5" id="KW-1185">Reference proteome</keyword>
<gene>
    <name evidence="4" type="ORF">PR048_008050</name>
</gene>
<evidence type="ECO:0000256" key="1">
    <source>
        <dbReference type="ARBA" id="ARBA00004123"/>
    </source>
</evidence>
<organism evidence="4 5">
    <name type="scientific">Dryococelus australis</name>
    <dbReference type="NCBI Taxonomy" id="614101"/>
    <lineage>
        <taxon>Eukaryota</taxon>
        <taxon>Metazoa</taxon>
        <taxon>Ecdysozoa</taxon>
        <taxon>Arthropoda</taxon>
        <taxon>Hexapoda</taxon>
        <taxon>Insecta</taxon>
        <taxon>Pterygota</taxon>
        <taxon>Neoptera</taxon>
        <taxon>Polyneoptera</taxon>
        <taxon>Phasmatodea</taxon>
        <taxon>Verophasmatodea</taxon>
        <taxon>Anareolatae</taxon>
        <taxon>Phasmatidae</taxon>
        <taxon>Eurycanthinae</taxon>
        <taxon>Dryococelus</taxon>
    </lineage>
</organism>
<dbReference type="Pfam" id="PF03221">
    <property type="entry name" value="HTH_Tnp_Tc5"/>
    <property type="match status" value="1"/>
</dbReference>
<comment type="subcellular location">
    <subcellularLocation>
        <location evidence="1">Nucleus</location>
    </subcellularLocation>
</comment>